<accession>A0A6J5S5R6</accession>
<dbReference type="EMBL" id="LR797339">
    <property type="protein sequence ID" value="CAB4203850.1"/>
    <property type="molecule type" value="Genomic_DNA"/>
</dbReference>
<organism evidence="4">
    <name type="scientific">uncultured Caudovirales phage</name>
    <dbReference type="NCBI Taxonomy" id="2100421"/>
    <lineage>
        <taxon>Viruses</taxon>
        <taxon>Duplodnaviria</taxon>
        <taxon>Heunggongvirae</taxon>
        <taxon>Uroviricota</taxon>
        <taxon>Caudoviricetes</taxon>
        <taxon>Peduoviridae</taxon>
        <taxon>Maltschvirus</taxon>
        <taxon>Maltschvirus maltsch</taxon>
    </lineage>
</organism>
<dbReference type="EMBL" id="LR797436">
    <property type="protein sequence ID" value="CAB4215995.1"/>
    <property type="molecule type" value="Genomic_DNA"/>
</dbReference>
<proteinExistence type="predicted"/>
<evidence type="ECO:0000313" key="3">
    <source>
        <dbReference type="EMBL" id="CAB4179599.1"/>
    </source>
</evidence>
<gene>
    <name evidence="3" type="ORF">UFOVP1023_8</name>
    <name evidence="4" type="ORF">UFOVP1383_10</name>
    <name evidence="5" type="ORF">UFOVP1477_38</name>
    <name evidence="1" type="ORF">UFOVP848_31</name>
    <name evidence="2" type="ORF">UFOVP945_34</name>
</gene>
<evidence type="ECO:0000313" key="4">
    <source>
        <dbReference type="EMBL" id="CAB4203850.1"/>
    </source>
</evidence>
<sequence length="159" mass="17668">MTSRHASARSWSFLVPLPVQGLGQNARVHWAAKNRAVDAYRREVVLEVLGLTDRPWEPLDRVRVTLVARYQGTRGPSFAKTSTPEEIRALERYRPTDADNLIAACKPLIDALCVGADYELSACLVAGDKAKNVELATPRFETVSTWAEEGVFVTVEELE</sequence>
<evidence type="ECO:0000313" key="5">
    <source>
        <dbReference type="EMBL" id="CAB4215995.1"/>
    </source>
</evidence>
<dbReference type="EMBL" id="LR796982">
    <property type="protein sequence ID" value="CAB4179599.1"/>
    <property type="molecule type" value="Genomic_DNA"/>
</dbReference>
<dbReference type="EMBL" id="LR796892">
    <property type="protein sequence ID" value="CAB4173294.1"/>
    <property type="molecule type" value="Genomic_DNA"/>
</dbReference>
<evidence type="ECO:0000313" key="1">
    <source>
        <dbReference type="EMBL" id="CAB4166873.1"/>
    </source>
</evidence>
<reference evidence="4" key="1">
    <citation type="submission" date="2020-05" db="EMBL/GenBank/DDBJ databases">
        <authorList>
            <person name="Chiriac C."/>
            <person name="Salcher M."/>
            <person name="Ghai R."/>
            <person name="Kavagutti S V."/>
        </authorList>
    </citation>
    <scope>NUCLEOTIDE SEQUENCE</scope>
</reference>
<name>A0A6J5S5R6_9CAUD</name>
<evidence type="ECO:0000313" key="2">
    <source>
        <dbReference type="EMBL" id="CAB4173294.1"/>
    </source>
</evidence>
<protein>
    <submittedName>
        <fullName evidence="4">Uncharacterized protein</fullName>
    </submittedName>
</protein>
<dbReference type="EMBL" id="LR796797">
    <property type="protein sequence ID" value="CAB4166873.1"/>
    <property type="molecule type" value="Genomic_DNA"/>
</dbReference>